<dbReference type="InterPro" id="IPR000182">
    <property type="entry name" value="GNAT_dom"/>
</dbReference>
<dbReference type="RefSeq" id="WP_128221605.1">
    <property type="nucleotide sequence ID" value="NZ_CP034929.1"/>
</dbReference>
<gene>
    <name evidence="2" type="ORF">ACFPWU_11130</name>
</gene>
<evidence type="ECO:0000259" key="1">
    <source>
        <dbReference type="Pfam" id="PF00583"/>
    </source>
</evidence>
<sequence>MRHVLTTPQDTVEGDFSTLQRRLSRSAVLQRLDAPDATAFWAPLPLVAVNVIADAHIPDAQAAERVTELIAPFVERGHPFQWITTPSTTTPTLESTLAQAGLRAHEYPAMHASLRNPVDPCTPHDVFIDIVWPDQVAPVTTAIFNNFGHAEDLADEHLDILETLDPETNHYFLARSLLNGMTLGAGTMHARGDSVMLANITVLPPARGRGLERALAATMMNRAASTGSNTATIVANHATYATYLELGFRTQFDVVTWVWKPHR</sequence>
<reference evidence="3" key="1">
    <citation type="journal article" date="2019" name="Int. J. Syst. Evol. Microbiol.">
        <title>The Global Catalogue of Microorganisms (GCM) 10K type strain sequencing project: providing services to taxonomists for standard genome sequencing and annotation.</title>
        <authorList>
            <consortium name="The Broad Institute Genomics Platform"/>
            <consortium name="The Broad Institute Genome Sequencing Center for Infectious Disease"/>
            <person name="Wu L."/>
            <person name="Ma J."/>
        </authorList>
    </citation>
    <scope>NUCLEOTIDE SEQUENCE [LARGE SCALE GENOMIC DNA]</scope>
    <source>
        <strain evidence="3">DFY28</strain>
    </source>
</reference>
<keyword evidence="3" id="KW-1185">Reference proteome</keyword>
<dbReference type="Pfam" id="PF00583">
    <property type="entry name" value="Acetyltransf_1"/>
    <property type="match status" value="1"/>
</dbReference>
<dbReference type="EMBL" id="JBHSQI010000005">
    <property type="protein sequence ID" value="MFC6154209.1"/>
    <property type="molecule type" value="Genomic_DNA"/>
</dbReference>
<accession>A0ABW1R0B2</accession>
<protein>
    <submittedName>
        <fullName evidence="2">GNAT family N-acetyltransferase</fullName>
    </submittedName>
</protein>
<dbReference type="Gene3D" id="3.40.630.30">
    <property type="match status" value="1"/>
</dbReference>
<dbReference type="InterPro" id="IPR016181">
    <property type="entry name" value="Acyl_CoA_acyltransferase"/>
</dbReference>
<organism evidence="2 3">
    <name type="scientific">Nocardioides yefusunii</name>
    <dbReference type="NCBI Taxonomy" id="2500546"/>
    <lineage>
        <taxon>Bacteria</taxon>
        <taxon>Bacillati</taxon>
        <taxon>Actinomycetota</taxon>
        <taxon>Actinomycetes</taxon>
        <taxon>Propionibacteriales</taxon>
        <taxon>Nocardioidaceae</taxon>
        <taxon>Nocardioides</taxon>
    </lineage>
</organism>
<comment type="caution">
    <text evidence="2">The sequence shown here is derived from an EMBL/GenBank/DDBJ whole genome shotgun (WGS) entry which is preliminary data.</text>
</comment>
<evidence type="ECO:0000313" key="2">
    <source>
        <dbReference type="EMBL" id="MFC6154209.1"/>
    </source>
</evidence>
<feature type="domain" description="N-acetyltransferase" evidence="1">
    <location>
        <begin position="163"/>
        <end position="248"/>
    </location>
</feature>
<name>A0ABW1R0B2_9ACTN</name>
<proteinExistence type="predicted"/>
<dbReference type="SUPFAM" id="SSF55729">
    <property type="entry name" value="Acyl-CoA N-acyltransferases (Nat)"/>
    <property type="match status" value="1"/>
</dbReference>
<evidence type="ECO:0000313" key="3">
    <source>
        <dbReference type="Proteomes" id="UP001596098"/>
    </source>
</evidence>
<dbReference type="Proteomes" id="UP001596098">
    <property type="component" value="Unassembled WGS sequence"/>
</dbReference>